<accession>A0A9P0ACC6</accession>
<evidence type="ECO:0000313" key="3">
    <source>
        <dbReference type="Proteomes" id="UP001152759"/>
    </source>
</evidence>
<name>A0A9P0ACC6_BEMTA</name>
<feature type="domain" description="WW" evidence="1">
    <location>
        <begin position="41"/>
        <end position="61"/>
    </location>
</feature>
<evidence type="ECO:0000313" key="2">
    <source>
        <dbReference type="EMBL" id="CAH0388327.1"/>
    </source>
</evidence>
<reference evidence="2" key="1">
    <citation type="submission" date="2021-12" db="EMBL/GenBank/DDBJ databases">
        <authorList>
            <person name="King R."/>
        </authorList>
    </citation>
    <scope>NUCLEOTIDE SEQUENCE</scope>
</reference>
<organism evidence="2 3">
    <name type="scientific">Bemisia tabaci</name>
    <name type="common">Sweetpotato whitefly</name>
    <name type="synonym">Aleurodes tabaci</name>
    <dbReference type="NCBI Taxonomy" id="7038"/>
    <lineage>
        <taxon>Eukaryota</taxon>
        <taxon>Metazoa</taxon>
        <taxon>Ecdysozoa</taxon>
        <taxon>Arthropoda</taxon>
        <taxon>Hexapoda</taxon>
        <taxon>Insecta</taxon>
        <taxon>Pterygota</taxon>
        <taxon>Neoptera</taxon>
        <taxon>Paraneoptera</taxon>
        <taxon>Hemiptera</taxon>
        <taxon>Sternorrhyncha</taxon>
        <taxon>Aleyrodoidea</taxon>
        <taxon>Aleyrodidae</taxon>
        <taxon>Aleyrodinae</taxon>
        <taxon>Bemisia</taxon>
    </lineage>
</organism>
<dbReference type="InterPro" id="IPR001202">
    <property type="entry name" value="WW_dom"/>
</dbReference>
<dbReference type="PROSITE" id="PS50020">
    <property type="entry name" value="WW_DOMAIN_2"/>
    <property type="match status" value="1"/>
</dbReference>
<dbReference type="InterPro" id="IPR036020">
    <property type="entry name" value="WW_dom_sf"/>
</dbReference>
<evidence type="ECO:0000259" key="1">
    <source>
        <dbReference type="PROSITE" id="PS50020"/>
    </source>
</evidence>
<dbReference type="AlphaFoldDB" id="A0A9P0ACC6"/>
<sequence length="61" mass="7154">MFRRHFAIRKYNNWLGLETTHVTQTSSWVPPAEAWLRDISGGLPYGWEQAVDADGRPYYIK</sequence>
<dbReference type="Proteomes" id="UP001152759">
    <property type="component" value="Chromosome 4"/>
</dbReference>
<gene>
    <name evidence="2" type="ORF">BEMITA_LOCUS7245</name>
</gene>
<proteinExistence type="predicted"/>
<protein>
    <recommendedName>
        <fullName evidence="1">WW domain-containing protein</fullName>
    </recommendedName>
</protein>
<dbReference type="SUPFAM" id="SSF51045">
    <property type="entry name" value="WW domain"/>
    <property type="match status" value="1"/>
</dbReference>
<keyword evidence="3" id="KW-1185">Reference proteome</keyword>
<dbReference type="EMBL" id="OU963865">
    <property type="protein sequence ID" value="CAH0388327.1"/>
    <property type="molecule type" value="Genomic_DNA"/>
</dbReference>
<dbReference type="Gene3D" id="2.20.70.10">
    <property type="match status" value="1"/>
</dbReference>